<evidence type="ECO:0000256" key="2">
    <source>
        <dbReference type="ARBA" id="ARBA00022448"/>
    </source>
</evidence>
<evidence type="ECO:0000256" key="5">
    <source>
        <dbReference type="ARBA" id="ARBA00022847"/>
    </source>
</evidence>
<dbReference type="Gene3D" id="1.10.3860.10">
    <property type="entry name" value="Sodium:dicarboxylate symporter"/>
    <property type="match status" value="1"/>
</dbReference>
<evidence type="ECO:0000256" key="8">
    <source>
        <dbReference type="SAM" id="Phobius"/>
    </source>
</evidence>
<comment type="subcellular location">
    <subcellularLocation>
        <location evidence="1">Cell membrane</location>
        <topology evidence="1">Multi-pass membrane protein</topology>
    </subcellularLocation>
</comment>
<keyword evidence="6 8" id="KW-1133">Transmembrane helix</keyword>
<organism evidence="9 10">
    <name type="scientific">Streptomyces chrestomyceticus JCM 4735</name>
    <dbReference type="NCBI Taxonomy" id="1306181"/>
    <lineage>
        <taxon>Bacteria</taxon>
        <taxon>Bacillati</taxon>
        <taxon>Actinomycetota</taxon>
        <taxon>Actinomycetes</taxon>
        <taxon>Kitasatosporales</taxon>
        <taxon>Streptomycetaceae</taxon>
        <taxon>Streptomyces</taxon>
    </lineage>
</organism>
<keyword evidence="3" id="KW-1003">Cell membrane</keyword>
<protein>
    <submittedName>
        <fullName evidence="9">Sodium:dicarboxylate symporter</fullName>
    </submittedName>
</protein>
<sequence>MAPPESAVPAGPPAKPWYRQLYFWVLTAIVTGIATGWLWPAAGAALGPVGTTFVAAIKMLIAPIVFLTVVTGIGSVDSLGRVGRVGLKSLAYFQAGTLLALLLGLLAVNVFQPGVGVHADPGGLRLEGDAARYADRGSGQSWWHFLTDLVPSSAVGAFAEGNVLQVIFFSVLFGVALKTVGPAGQPIVDGVARLGTVVFKILRYVMLAAPVGAFGAMAYTIGTYGISTLTSLGRLIALFYGTSLVFVVVVLGGVTALLRISFFRLLHYLREEFLLVLGTSSSESALPRLMIKLEGLGIRRDIVGLTVPTGYSFNLDGSSIYLSLAAVYIAQATDTPLGLGQQLGLLAVMLLTSKGSGGVTGAGFIALAATLSTVGTVPAAGIMLIFGVDKFMSECRALTNLAGNSVATLVVARWERVLDSARVNEILRAERTARPLTRSPDPAPSRSAHN</sequence>
<evidence type="ECO:0000256" key="3">
    <source>
        <dbReference type="ARBA" id="ARBA00022475"/>
    </source>
</evidence>
<keyword evidence="5" id="KW-0769">Symport</keyword>
<dbReference type="PROSITE" id="PS00714">
    <property type="entry name" value="NA_DICARBOXYL_SYMP_2"/>
    <property type="match status" value="1"/>
</dbReference>
<dbReference type="SUPFAM" id="SSF118215">
    <property type="entry name" value="Proton glutamate symport protein"/>
    <property type="match status" value="1"/>
</dbReference>
<dbReference type="EMBL" id="BHZC01000001">
    <property type="protein sequence ID" value="GCD32886.1"/>
    <property type="molecule type" value="Genomic_DNA"/>
</dbReference>
<gene>
    <name evidence="9" type="ORF">OEIGOIKO_00604</name>
</gene>
<dbReference type="GeneID" id="95619666"/>
<feature type="transmembrane region" description="Helical" evidence="8">
    <location>
        <begin position="238"/>
        <end position="260"/>
    </location>
</feature>
<evidence type="ECO:0000256" key="6">
    <source>
        <dbReference type="ARBA" id="ARBA00022989"/>
    </source>
</evidence>
<evidence type="ECO:0000256" key="4">
    <source>
        <dbReference type="ARBA" id="ARBA00022692"/>
    </source>
</evidence>
<keyword evidence="2" id="KW-0813">Transport</keyword>
<comment type="caution">
    <text evidence="9">The sequence shown here is derived from an EMBL/GenBank/DDBJ whole genome shotgun (WGS) entry which is preliminary data.</text>
</comment>
<accession>A0A7U9KRV3</accession>
<feature type="transmembrane region" description="Helical" evidence="8">
    <location>
        <begin position="163"/>
        <end position="180"/>
    </location>
</feature>
<evidence type="ECO:0000256" key="1">
    <source>
        <dbReference type="ARBA" id="ARBA00004651"/>
    </source>
</evidence>
<evidence type="ECO:0000313" key="9">
    <source>
        <dbReference type="EMBL" id="GCD32886.1"/>
    </source>
</evidence>
<dbReference type="PANTHER" id="PTHR42865">
    <property type="entry name" value="PROTON/GLUTAMATE-ASPARTATE SYMPORTER"/>
    <property type="match status" value="1"/>
</dbReference>
<dbReference type="PRINTS" id="PR00173">
    <property type="entry name" value="EDTRNSPORT"/>
</dbReference>
<evidence type="ECO:0000313" key="10">
    <source>
        <dbReference type="Proteomes" id="UP000287830"/>
    </source>
</evidence>
<dbReference type="GO" id="GO:0015138">
    <property type="term" value="F:fumarate transmembrane transporter activity"/>
    <property type="evidence" value="ECO:0007669"/>
    <property type="project" value="TreeGrafter"/>
</dbReference>
<feature type="transmembrane region" description="Helical" evidence="8">
    <location>
        <begin position="90"/>
        <end position="111"/>
    </location>
</feature>
<dbReference type="GO" id="GO:0005886">
    <property type="term" value="C:plasma membrane"/>
    <property type="evidence" value="ECO:0007669"/>
    <property type="project" value="UniProtKB-SubCell"/>
</dbReference>
<dbReference type="GO" id="GO:0070778">
    <property type="term" value="P:L-aspartate transmembrane transport"/>
    <property type="evidence" value="ECO:0007669"/>
    <property type="project" value="TreeGrafter"/>
</dbReference>
<dbReference type="Proteomes" id="UP000287830">
    <property type="component" value="Unassembled WGS sequence"/>
</dbReference>
<reference evidence="9 10" key="1">
    <citation type="submission" date="2018-11" db="EMBL/GenBank/DDBJ databases">
        <title>Whole genome sequence of Streptomyces chrestomyceticus NBRC 13444(T).</title>
        <authorList>
            <person name="Komaki H."/>
            <person name="Tamura T."/>
        </authorList>
    </citation>
    <scope>NUCLEOTIDE SEQUENCE [LARGE SCALE GENOMIC DNA]</scope>
    <source>
        <strain evidence="9 10">NBRC 13444</strain>
    </source>
</reference>
<keyword evidence="7 8" id="KW-0472">Membrane</keyword>
<dbReference type="PANTHER" id="PTHR42865:SF1">
    <property type="entry name" value="AEROBIC C4-DICARBOXYLATE TRANSPORT PROTEIN"/>
    <property type="match status" value="1"/>
</dbReference>
<feature type="transmembrane region" description="Helical" evidence="8">
    <location>
        <begin position="201"/>
        <end position="226"/>
    </location>
</feature>
<dbReference type="FunFam" id="1.10.3860.10:FF:000001">
    <property type="entry name" value="C4-dicarboxylate transport protein"/>
    <property type="match status" value="1"/>
</dbReference>
<dbReference type="GO" id="GO:0015366">
    <property type="term" value="F:malate:proton symporter activity"/>
    <property type="evidence" value="ECO:0007669"/>
    <property type="project" value="TreeGrafter"/>
</dbReference>
<dbReference type="InterPro" id="IPR001991">
    <property type="entry name" value="Na-dicarboxylate_symporter"/>
</dbReference>
<dbReference type="NCBIfam" id="NF002461">
    <property type="entry name" value="PRK01663.1"/>
    <property type="match status" value="1"/>
</dbReference>
<dbReference type="AlphaFoldDB" id="A0A7U9KRV3"/>
<evidence type="ECO:0000256" key="7">
    <source>
        <dbReference type="ARBA" id="ARBA00023136"/>
    </source>
</evidence>
<feature type="transmembrane region" description="Helical" evidence="8">
    <location>
        <begin position="45"/>
        <end position="70"/>
    </location>
</feature>
<name>A0A7U9KRV3_9ACTN</name>
<keyword evidence="4 8" id="KW-0812">Transmembrane</keyword>
<feature type="transmembrane region" description="Helical" evidence="8">
    <location>
        <begin position="359"/>
        <end position="386"/>
    </location>
</feature>
<dbReference type="InterPro" id="IPR018107">
    <property type="entry name" value="Na-dicarboxylate_symporter_CS"/>
</dbReference>
<feature type="transmembrane region" description="Helical" evidence="8">
    <location>
        <begin position="21"/>
        <end position="39"/>
    </location>
</feature>
<dbReference type="Pfam" id="PF00375">
    <property type="entry name" value="SDF"/>
    <property type="match status" value="1"/>
</dbReference>
<dbReference type="InterPro" id="IPR036458">
    <property type="entry name" value="Na:dicarbo_symporter_sf"/>
</dbReference>
<dbReference type="RefSeq" id="WP_244954949.1">
    <property type="nucleotide sequence ID" value="NZ_BHZC01000001.1"/>
</dbReference>
<proteinExistence type="predicted"/>
<feature type="transmembrane region" description="Helical" evidence="8">
    <location>
        <begin position="320"/>
        <end position="339"/>
    </location>
</feature>
<dbReference type="GO" id="GO:0015141">
    <property type="term" value="F:succinate transmembrane transporter activity"/>
    <property type="evidence" value="ECO:0007669"/>
    <property type="project" value="TreeGrafter"/>
</dbReference>